<accession>A0A2V5K686</accession>
<organism evidence="2 3">
    <name type="scientific">Paenibacillus flagellatus</name>
    <dbReference type="NCBI Taxonomy" id="2211139"/>
    <lineage>
        <taxon>Bacteria</taxon>
        <taxon>Bacillati</taxon>
        <taxon>Bacillota</taxon>
        <taxon>Bacilli</taxon>
        <taxon>Bacillales</taxon>
        <taxon>Paenibacillaceae</taxon>
        <taxon>Paenibacillus</taxon>
    </lineage>
</organism>
<dbReference type="OrthoDB" id="2678417at2"/>
<keyword evidence="3" id="KW-1185">Reference proteome</keyword>
<dbReference type="InterPro" id="IPR046350">
    <property type="entry name" value="Cystatin_sf"/>
</dbReference>
<dbReference type="EMBL" id="QJVJ01000004">
    <property type="protein sequence ID" value="PYI54871.1"/>
    <property type="molecule type" value="Genomic_DNA"/>
</dbReference>
<sequence>MWKKIALGAAAVLVASVVALVIFYRTIHNEEWDMRSAAIATVTSSTYMKSVDRVESFVGEKAYMIAFGKDAEGKDAIAWVDGGEAHMEYADAGISEDEAKRKVTGQNPANEVLRALPGVLNGTYLWEVLYKRREDDGERYYYGYYRFDNGEELDTWRLSKHK</sequence>
<dbReference type="Gene3D" id="3.10.450.40">
    <property type="match status" value="2"/>
</dbReference>
<protein>
    <recommendedName>
        <fullName evidence="1">Cell wall elongation regulator TseB-like domain-containing protein</fullName>
    </recommendedName>
</protein>
<feature type="domain" description="Cell wall elongation regulator TseB-like" evidence="1">
    <location>
        <begin position="37"/>
        <end position="80"/>
    </location>
</feature>
<comment type="caution">
    <text evidence="2">The sequence shown here is derived from an EMBL/GenBank/DDBJ whole genome shotgun (WGS) entry which is preliminary data.</text>
</comment>
<proteinExistence type="predicted"/>
<dbReference type="SUPFAM" id="SSF54403">
    <property type="entry name" value="Cystatin/monellin"/>
    <property type="match status" value="2"/>
</dbReference>
<evidence type="ECO:0000259" key="1">
    <source>
        <dbReference type="Pfam" id="PF17881"/>
    </source>
</evidence>
<dbReference type="AlphaFoldDB" id="A0A2V5K686"/>
<evidence type="ECO:0000313" key="2">
    <source>
        <dbReference type="EMBL" id="PYI54871.1"/>
    </source>
</evidence>
<dbReference type="Proteomes" id="UP000247476">
    <property type="component" value="Unassembled WGS sequence"/>
</dbReference>
<dbReference type="RefSeq" id="WP_110839867.1">
    <property type="nucleotide sequence ID" value="NZ_QJVJ01000004.1"/>
</dbReference>
<dbReference type="Pfam" id="PF17881">
    <property type="entry name" value="TseB"/>
    <property type="match status" value="1"/>
</dbReference>
<evidence type="ECO:0000313" key="3">
    <source>
        <dbReference type="Proteomes" id="UP000247476"/>
    </source>
</evidence>
<name>A0A2V5K686_9BACL</name>
<dbReference type="InterPro" id="IPR041401">
    <property type="entry name" value="TseB-like_dom"/>
</dbReference>
<gene>
    <name evidence="2" type="ORF">DLM86_09990</name>
</gene>
<reference evidence="2 3" key="1">
    <citation type="submission" date="2018-05" db="EMBL/GenBank/DDBJ databases">
        <title>Paenibacillus flagellatus sp. nov., isolated from selenium mineral soil.</title>
        <authorList>
            <person name="Dai X."/>
        </authorList>
    </citation>
    <scope>NUCLEOTIDE SEQUENCE [LARGE SCALE GENOMIC DNA]</scope>
    <source>
        <strain evidence="2 3">DXL2</strain>
    </source>
</reference>